<feature type="transmembrane region" description="Helical" evidence="6">
    <location>
        <begin position="414"/>
        <end position="433"/>
    </location>
</feature>
<gene>
    <name evidence="9" type="ORF">CQA54_06745</name>
</gene>
<protein>
    <submittedName>
        <fullName evidence="9">Uncharacterized protein</fullName>
    </submittedName>
</protein>
<dbReference type="InterPro" id="IPR017850">
    <property type="entry name" value="Alkaline_phosphatase_core_sf"/>
</dbReference>
<evidence type="ECO:0000256" key="5">
    <source>
        <dbReference type="RuleBase" id="RU003945"/>
    </source>
</evidence>
<dbReference type="Gene3D" id="3.40.720.10">
    <property type="entry name" value="Alkaline Phosphatase, subunit A"/>
    <property type="match status" value="1"/>
</dbReference>
<comment type="caution">
    <text evidence="9">The sequence shown here is derived from an EMBL/GenBank/DDBJ whole genome shotgun (WGS) entry which is preliminary data.</text>
</comment>
<evidence type="ECO:0000259" key="7">
    <source>
        <dbReference type="Pfam" id="PF00884"/>
    </source>
</evidence>
<dbReference type="AlphaFoldDB" id="A0A3D8IPW9"/>
<feature type="transmembrane region" description="Helical" evidence="6">
    <location>
        <begin position="317"/>
        <end position="336"/>
    </location>
</feature>
<dbReference type="GO" id="GO:0051205">
    <property type="term" value="P:protein insertion into membrane"/>
    <property type="evidence" value="ECO:0007669"/>
    <property type="project" value="TreeGrafter"/>
</dbReference>
<sequence>MIAEVLYYIFIYPMQTLLGVVFEWIYAHTHSYGWAIVLLSVAINLFLLKLTNLADKKAQKTNTLKSICDVKIAEFKKVFRGSELHAYTQTLFKQKHYHPIYNLFSLGGLALQIPFFLGVLFLLQDFEGLRGAKFGVIEDLSKPDTLLFGYALLPFVMSALSFISVFISSTDRGARIQGSLIAIIFLVLLYAMPSGLVLYWTISTLCILLKLLWRKRVSSTRNAKADTSLNNEQNKSAAHKEFDTHAKQSSFVGRFVTRIFTPYTMLDSKTYVTYRNISIVALLNIFFLIFVFSPFAVYSSDVSQFDPNQTFQTLGGLFGFFLLFSFLGIYITSFFYKTPLLKIGVYGVSVILCIGLVYTFIFTGDYGAMNHFVLEKLNFANPELRAQKYIQFFITFFGSIIVMGLVLRHLDRVWKFCFFVFFVVTLLYCFQIINATNNTLRENIMQDSTQTLFKPYENELFSYSKNDKNIVIFVLDMFSGSHTPYLFTQFSNLKEAFDGFVLYNNTISTSDSTIHSIPTLIGGEYYTTYNMNKRQDNLAPTITKAFGETALAFLENNYQVSYFLSVSSQGSQFIRDYVANKAFIMDDILLFQGYYYTSLGLEEKLDIKIQENKDATLLRLVGVGFFRFAPELFFRSRIYNSGTWFIQDYYIQNALTSIQLMSSLYAFTHIHNTNADKPTFKYLHTLATHTPYGMFYDHGNCTYFSRETIWNNTEAAMTYLTDQDREIYYQHYDTEACALSYIVDFIQWLKNEGIYDNTQIFIVSDHGGSDSINVLASRSDALLLFKDFNSKGALKTDSRLMANYDIASIFCENLPQGCKNVGKNILKNYPKNREIIHTVPISWMLESHKKDQWILKKAYRVKDNIYNPKNWQEVDPKTFMKER</sequence>
<evidence type="ECO:0000313" key="10">
    <source>
        <dbReference type="Proteomes" id="UP000256514"/>
    </source>
</evidence>
<dbReference type="RefSeq" id="WP_115571346.1">
    <property type="nucleotide sequence ID" value="NZ_NXLT01000005.1"/>
</dbReference>
<feature type="transmembrane region" description="Helical" evidence="6">
    <location>
        <begin position="5"/>
        <end position="26"/>
    </location>
</feature>
<dbReference type="Pfam" id="PF02096">
    <property type="entry name" value="60KD_IMP"/>
    <property type="match status" value="1"/>
</dbReference>
<evidence type="ECO:0000256" key="2">
    <source>
        <dbReference type="ARBA" id="ARBA00022692"/>
    </source>
</evidence>
<proteinExistence type="inferred from homology"/>
<evidence type="ECO:0000256" key="4">
    <source>
        <dbReference type="ARBA" id="ARBA00023136"/>
    </source>
</evidence>
<dbReference type="GO" id="GO:0005886">
    <property type="term" value="C:plasma membrane"/>
    <property type="evidence" value="ECO:0007669"/>
    <property type="project" value="TreeGrafter"/>
</dbReference>
<feature type="domain" description="Sulfatase N-terminal" evidence="7">
    <location>
        <begin position="671"/>
        <end position="769"/>
    </location>
</feature>
<dbReference type="Proteomes" id="UP000256514">
    <property type="component" value="Unassembled WGS sequence"/>
</dbReference>
<keyword evidence="4 6" id="KW-0472">Membrane</keyword>
<keyword evidence="10" id="KW-1185">Reference proteome</keyword>
<dbReference type="GO" id="GO:0032977">
    <property type="term" value="F:membrane insertase activity"/>
    <property type="evidence" value="ECO:0007669"/>
    <property type="project" value="InterPro"/>
</dbReference>
<dbReference type="SUPFAM" id="SSF53649">
    <property type="entry name" value="Alkaline phosphatase-like"/>
    <property type="match status" value="1"/>
</dbReference>
<keyword evidence="2 5" id="KW-0812">Transmembrane</keyword>
<feature type="transmembrane region" description="Helical" evidence="6">
    <location>
        <begin position="32"/>
        <end position="50"/>
    </location>
</feature>
<reference evidence="9 10" key="1">
    <citation type="submission" date="2018-04" db="EMBL/GenBank/DDBJ databases">
        <title>Novel Campyloabacter and Helicobacter Species and Strains.</title>
        <authorList>
            <person name="Mannion A.J."/>
            <person name="Shen Z."/>
            <person name="Fox J.G."/>
        </authorList>
    </citation>
    <scope>NUCLEOTIDE SEQUENCE [LARGE SCALE GENOMIC DNA]</scope>
    <source>
        <strain evidence="9 10">MIT 12-6600</strain>
    </source>
</reference>
<dbReference type="Pfam" id="PF00884">
    <property type="entry name" value="Sulfatase"/>
    <property type="match status" value="1"/>
</dbReference>
<evidence type="ECO:0000256" key="1">
    <source>
        <dbReference type="ARBA" id="ARBA00004141"/>
    </source>
</evidence>
<feature type="transmembrane region" description="Helical" evidence="6">
    <location>
        <begin position="147"/>
        <end position="167"/>
    </location>
</feature>
<evidence type="ECO:0000313" key="9">
    <source>
        <dbReference type="EMBL" id="RDU66651.1"/>
    </source>
</evidence>
<feature type="transmembrane region" description="Helical" evidence="6">
    <location>
        <begin position="343"/>
        <end position="369"/>
    </location>
</feature>
<evidence type="ECO:0000256" key="6">
    <source>
        <dbReference type="SAM" id="Phobius"/>
    </source>
</evidence>
<evidence type="ECO:0000259" key="8">
    <source>
        <dbReference type="Pfam" id="PF02096"/>
    </source>
</evidence>
<feature type="transmembrane region" description="Helical" evidence="6">
    <location>
        <begin position="389"/>
        <end position="407"/>
    </location>
</feature>
<dbReference type="OrthoDB" id="5322086at2"/>
<dbReference type="PANTHER" id="PTHR12428:SF65">
    <property type="entry name" value="CYTOCHROME C OXIDASE ASSEMBLY PROTEIN COX18, MITOCHONDRIAL"/>
    <property type="match status" value="1"/>
</dbReference>
<dbReference type="PANTHER" id="PTHR12428">
    <property type="entry name" value="OXA1"/>
    <property type="match status" value="1"/>
</dbReference>
<feature type="transmembrane region" description="Helical" evidence="6">
    <location>
        <begin position="174"/>
        <end position="191"/>
    </location>
</feature>
<dbReference type="InterPro" id="IPR000917">
    <property type="entry name" value="Sulfatase_N"/>
</dbReference>
<dbReference type="EMBL" id="NXLT01000005">
    <property type="protein sequence ID" value="RDU66651.1"/>
    <property type="molecule type" value="Genomic_DNA"/>
</dbReference>
<feature type="transmembrane region" description="Helical" evidence="6">
    <location>
        <begin position="277"/>
        <end position="297"/>
    </location>
</feature>
<comment type="similarity">
    <text evidence="5">Belongs to the OXA1/ALB3/YidC family.</text>
</comment>
<feature type="transmembrane region" description="Helical" evidence="6">
    <location>
        <begin position="197"/>
        <end position="213"/>
    </location>
</feature>
<evidence type="ECO:0000256" key="3">
    <source>
        <dbReference type="ARBA" id="ARBA00022989"/>
    </source>
</evidence>
<feature type="domain" description="Membrane insertase YidC/Oxa/ALB C-terminal" evidence="8">
    <location>
        <begin position="32"/>
        <end position="212"/>
    </location>
</feature>
<dbReference type="InterPro" id="IPR001708">
    <property type="entry name" value="YidC/ALB3/OXA1/COX18"/>
</dbReference>
<name>A0A3D8IPW9_9HELI</name>
<organism evidence="9 10">
    <name type="scientific">Helicobacter equorum</name>
    <dbReference type="NCBI Taxonomy" id="361872"/>
    <lineage>
        <taxon>Bacteria</taxon>
        <taxon>Pseudomonadati</taxon>
        <taxon>Campylobacterota</taxon>
        <taxon>Epsilonproteobacteria</taxon>
        <taxon>Campylobacterales</taxon>
        <taxon>Helicobacteraceae</taxon>
        <taxon>Helicobacter</taxon>
    </lineage>
</organism>
<feature type="transmembrane region" description="Helical" evidence="6">
    <location>
        <begin position="100"/>
        <end position="123"/>
    </location>
</feature>
<keyword evidence="3 6" id="KW-1133">Transmembrane helix</keyword>
<accession>A0A3D8IPW9</accession>
<comment type="subcellular location">
    <subcellularLocation>
        <location evidence="1 5">Membrane</location>
        <topology evidence="1 5">Multi-pass membrane protein</topology>
    </subcellularLocation>
</comment>
<dbReference type="InterPro" id="IPR028055">
    <property type="entry name" value="YidC/Oxa/ALB_C"/>
</dbReference>